<keyword evidence="4" id="KW-1185">Reference proteome</keyword>
<dbReference type="PANTHER" id="PTHR30204">
    <property type="entry name" value="REDOX-CYCLING DRUG-SENSING TRANSCRIPTIONAL ACTIVATOR SOXR"/>
    <property type="match status" value="1"/>
</dbReference>
<dbReference type="InterPro" id="IPR009061">
    <property type="entry name" value="DNA-bd_dom_put_sf"/>
</dbReference>
<organism evidence="3 4">
    <name type="scientific">Streptomyces coeruleoprunus</name>
    <dbReference type="NCBI Taxonomy" id="285563"/>
    <lineage>
        <taxon>Bacteria</taxon>
        <taxon>Bacillati</taxon>
        <taxon>Actinomycetota</taxon>
        <taxon>Actinomycetes</taxon>
        <taxon>Kitasatosporales</taxon>
        <taxon>Streptomycetaceae</taxon>
        <taxon>Streptomyces</taxon>
    </lineage>
</organism>
<dbReference type="Proteomes" id="UP001595829">
    <property type="component" value="Unassembled WGS sequence"/>
</dbReference>
<dbReference type="Pfam" id="PF06445">
    <property type="entry name" value="GyrI-like"/>
    <property type="match status" value="1"/>
</dbReference>
<dbReference type="Pfam" id="PF13411">
    <property type="entry name" value="MerR_1"/>
    <property type="match status" value="1"/>
</dbReference>
<dbReference type="InterPro" id="IPR000551">
    <property type="entry name" value="MerR-type_HTH_dom"/>
</dbReference>
<dbReference type="RefSeq" id="WP_345689811.1">
    <property type="nucleotide sequence ID" value="NZ_BAABIT010000001.1"/>
</dbReference>
<evidence type="ECO:0000313" key="3">
    <source>
        <dbReference type="EMBL" id="MFC5026217.1"/>
    </source>
</evidence>
<evidence type="ECO:0000256" key="1">
    <source>
        <dbReference type="ARBA" id="ARBA00023125"/>
    </source>
</evidence>
<dbReference type="InterPro" id="IPR047057">
    <property type="entry name" value="MerR_fam"/>
</dbReference>
<dbReference type="PROSITE" id="PS50937">
    <property type="entry name" value="HTH_MERR_2"/>
    <property type="match status" value="1"/>
</dbReference>
<feature type="domain" description="HTH merR-type" evidence="2">
    <location>
        <begin position="1"/>
        <end position="71"/>
    </location>
</feature>
<name>A0ABV9XMB1_9ACTN</name>
<gene>
    <name evidence="3" type="ORF">ACFPM3_29205</name>
</gene>
<dbReference type="PANTHER" id="PTHR30204:SF97">
    <property type="entry name" value="MERR FAMILY REGULATORY PROTEIN"/>
    <property type="match status" value="1"/>
</dbReference>
<evidence type="ECO:0000313" key="4">
    <source>
        <dbReference type="Proteomes" id="UP001595829"/>
    </source>
</evidence>
<accession>A0ABV9XMB1</accession>
<dbReference type="SUPFAM" id="SSF46955">
    <property type="entry name" value="Putative DNA-binding domain"/>
    <property type="match status" value="1"/>
</dbReference>
<dbReference type="InterPro" id="IPR029442">
    <property type="entry name" value="GyrI-like"/>
</dbReference>
<comment type="caution">
    <text evidence="3">The sequence shown here is derived from an EMBL/GenBank/DDBJ whole genome shotgun (WGS) entry which is preliminary data.</text>
</comment>
<proteinExistence type="predicted"/>
<keyword evidence="1" id="KW-0238">DNA-binding</keyword>
<evidence type="ECO:0000259" key="2">
    <source>
        <dbReference type="PROSITE" id="PS50937"/>
    </source>
</evidence>
<dbReference type="Gene3D" id="3.20.80.10">
    <property type="entry name" value="Regulatory factor, effector binding domain"/>
    <property type="match status" value="1"/>
</dbReference>
<dbReference type="Gene3D" id="1.10.1660.10">
    <property type="match status" value="1"/>
</dbReference>
<dbReference type="SMART" id="SM00422">
    <property type="entry name" value="HTH_MERR"/>
    <property type="match status" value="1"/>
</dbReference>
<dbReference type="SMART" id="SM00871">
    <property type="entry name" value="AraC_E_bind"/>
    <property type="match status" value="1"/>
</dbReference>
<protein>
    <submittedName>
        <fullName evidence="3">MerR family transcriptional regulator</fullName>
    </submittedName>
</protein>
<dbReference type="SUPFAM" id="SSF55136">
    <property type="entry name" value="Probable bacterial effector-binding domain"/>
    <property type="match status" value="1"/>
</dbReference>
<dbReference type="InterPro" id="IPR011256">
    <property type="entry name" value="Reg_factor_effector_dom_sf"/>
</dbReference>
<dbReference type="InterPro" id="IPR010499">
    <property type="entry name" value="AraC_E-bd"/>
</dbReference>
<sequence length="277" mass="29704">MFIIGDFARHGRVSVRMLRHYDAVGLLRPAHVDPYSGYRYYEAGQLARLNRIIALKDLGFTLDQVRSIVDDEVGAAELRGMLRLRRAGLEAALAEAAARLGQVAARLRAIESEGHMPTQDVVIKQIPAVRIAELTGTAASFGPEDIGPVVGPLYDELCARLTAAGVSGFGPGIAYYEDAPAGDGSIVVHAGITVPAGLAASDVPDVELVDLPALQEAATVIHRGPMDDVLPTAQTLATWIDANGYRSTGYTRELYLECPEDRAGWVTELQEPVVNDC</sequence>
<dbReference type="CDD" id="cd01107">
    <property type="entry name" value="HTH_BmrR"/>
    <property type="match status" value="1"/>
</dbReference>
<dbReference type="EMBL" id="JBHSJD010000024">
    <property type="protein sequence ID" value="MFC5026217.1"/>
    <property type="molecule type" value="Genomic_DNA"/>
</dbReference>
<reference evidence="4" key="1">
    <citation type="journal article" date="2019" name="Int. J. Syst. Evol. Microbiol.">
        <title>The Global Catalogue of Microorganisms (GCM) 10K type strain sequencing project: providing services to taxonomists for standard genome sequencing and annotation.</title>
        <authorList>
            <consortium name="The Broad Institute Genomics Platform"/>
            <consortium name="The Broad Institute Genome Sequencing Center for Infectious Disease"/>
            <person name="Wu L."/>
            <person name="Ma J."/>
        </authorList>
    </citation>
    <scope>NUCLEOTIDE SEQUENCE [LARGE SCALE GENOMIC DNA]</scope>
    <source>
        <strain evidence="4">CGMCC 4.1648</strain>
    </source>
</reference>